<proteinExistence type="inferred from homology"/>
<gene>
    <name evidence="3" type="ORF">L1049_002482</name>
</gene>
<dbReference type="PANTHER" id="PTHR12161:SF65">
    <property type="entry name" value="IST1-LIKE PROTEIN"/>
    <property type="match status" value="1"/>
</dbReference>
<dbReference type="PANTHER" id="PTHR12161">
    <property type="entry name" value="IST1 FAMILY MEMBER"/>
    <property type="match status" value="1"/>
</dbReference>
<evidence type="ECO:0000256" key="1">
    <source>
        <dbReference type="ARBA" id="ARBA00005536"/>
    </source>
</evidence>
<dbReference type="AlphaFoldDB" id="A0AAP0R6Q9"/>
<dbReference type="GO" id="GO:0015031">
    <property type="term" value="P:protein transport"/>
    <property type="evidence" value="ECO:0007669"/>
    <property type="project" value="InterPro"/>
</dbReference>
<feature type="region of interest" description="Disordered" evidence="2">
    <location>
        <begin position="514"/>
        <end position="543"/>
    </location>
</feature>
<name>A0AAP0R6Q9_LIQFO</name>
<feature type="compositionally biased region" description="Polar residues" evidence="2">
    <location>
        <begin position="517"/>
        <end position="531"/>
    </location>
</feature>
<protein>
    <recommendedName>
        <fullName evidence="5">IST1-like protein</fullName>
    </recommendedName>
</protein>
<accession>A0AAP0R6Q9</accession>
<dbReference type="Gene3D" id="1.20.1260.60">
    <property type="entry name" value="Vacuolar protein sorting-associated protein Ist1"/>
    <property type="match status" value="1"/>
</dbReference>
<dbReference type="FunFam" id="1.20.1260.60:FF:000002">
    <property type="entry name" value="Vacuolar protein sorting-associated protein IST1"/>
    <property type="match status" value="1"/>
</dbReference>
<evidence type="ECO:0000256" key="2">
    <source>
        <dbReference type="SAM" id="MobiDB-lite"/>
    </source>
</evidence>
<feature type="compositionally biased region" description="Basic and acidic residues" evidence="2">
    <location>
        <begin position="298"/>
        <end position="315"/>
    </location>
</feature>
<dbReference type="InterPro" id="IPR042277">
    <property type="entry name" value="IST1-like"/>
</dbReference>
<reference evidence="3 4" key="1">
    <citation type="journal article" date="2024" name="Plant J.">
        <title>Genome sequences and population genomics reveal climatic adaptation and genomic divergence between two closely related sweetgum species.</title>
        <authorList>
            <person name="Xu W.Q."/>
            <person name="Ren C.Q."/>
            <person name="Zhang X.Y."/>
            <person name="Comes H.P."/>
            <person name="Liu X.H."/>
            <person name="Li Y.G."/>
            <person name="Kettle C.J."/>
            <person name="Jalonen R."/>
            <person name="Gaisberger H."/>
            <person name="Ma Y.Z."/>
            <person name="Qiu Y.X."/>
        </authorList>
    </citation>
    <scope>NUCLEOTIDE SEQUENCE [LARGE SCALE GENOMIC DNA]</scope>
    <source>
        <strain evidence="3">Hangzhou</strain>
    </source>
</reference>
<feature type="region of interest" description="Disordered" evidence="2">
    <location>
        <begin position="363"/>
        <end position="400"/>
    </location>
</feature>
<feature type="compositionally biased region" description="Basic and acidic residues" evidence="2">
    <location>
        <begin position="372"/>
        <end position="386"/>
    </location>
</feature>
<dbReference type="InterPro" id="IPR005061">
    <property type="entry name" value="Ist1"/>
</dbReference>
<comment type="caution">
    <text evidence="3">The sequence shown here is derived from an EMBL/GenBank/DDBJ whole genome shotgun (WGS) entry which is preliminary data.</text>
</comment>
<organism evidence="3 4">
    <name type="scientific">Liquidambar formosana</name>
    <name type="common">Formosan gum</name>
    <dbReference type="NCBI Taxonomy" id="63359"/>
    <lineage>
        <taxon>Eukaryota</taxon>
        <taxon>Viridiplantae</taxon>
        <taxon>Streptophyta</taxon>
        <taxon>Embryophyta</taxon>
        <taxon>Tracheophyta</taxon>
        <taxon>Spermatophyta</taxon>
        <taxon>Magnoliopsida</taxon>
        <taxon>eudicotyledons</taxon>
        <taxon>Gunneridae</taxon>
        <taxon>Pentapetalae</taxon>
        <taxon>Saxifragales</taxon>
        <taxon>Altingiaceae</taxon>
        <taxon>Liquidambar</taxon>
    </lineage>
</organism>
<dbReference type="Proteomes" id="UP001415857">
    <property type="component" value="Unassembled WGS sequence"/>
</dbReference>
<dbReference type="Pfam" id="PF03398">
    <property type="entry name" value="Ist1"/>
    <property type="match status" value="1"/>
</dbReference>
<evidence type="ECO:0000313" key="4">
    <source>
        <dbReference type="Proteomes" id="UP001415857"/>
    </source>
</evidence>
<feature type="region of interest" description="Disordered" evidence="2">
    <location>
        <begin position="297"/>
        <end position="328"/>
    </location>
</feature>
<evidence type="ECO:0008006" key="5">
    <source>
        <dbReference type="Google" id="ProtNLM"/>
    </source>
</evidence>
<evidence type="ECO:0000313" key="3">
    <source>
        <dbReference type="EMBL" id="KAK9272112.1"/>
    </source>
</evidence>
<dbReference type="EMBL" id="JBBPBK010000013">
    <property type="protein sequence ID" value="KAK9272112.1"/>
    <property type="molecule type" value="Genomic_DNA"/>
</dbReference>
<keyword evidence="4" id="KW-1185">Reference proteome</keyword>
<sequence length="543" mass="61218">MGKKLDALLGRTFKTTKLKTLTKLAISRIAILKNQHQVRCSHARFDVIQLLNLGHQERALLRVEHVIKEQSMLDTFVMMEGYCHLVRERIMLIQNNKECPDELKEAISSLLFAASRCGGFPELQEIRKVFISWFGKDFAARPAELRNDCGVNPKIIQRLSTRQPSLESRSKVLEQIASENGITLHLEEDMYTSTEVGRQQQQKPRITFHLKGDTPVINEKLDADKMQKQLEPNKSASLYNPGIGDATCNFPEEIKQEEIFSESHKARKKYRDVAAAAQEAFEAAAYATAAARAAVELSRSESQDMDPDNHNDSNHRRGIVSDSDGSLKSKLHINNSAASEEGKHSNNGLGFDKIYPIDNFSSESEAEEMEENNYRIHSKESEENKKKVGTKKTLYDSSSDSDGDILGERMIQLNQLGQNDLFSKNIVFDGSDNESGKSNTTWFHHNLGSDRNPSLPTNEFSKIRQFSAVAYEDPSDENGNEVHYQSPMWIPLKSQADPMAHSLEDISRFESPHCLNSAKQLNSQHSNTDSKPVSARTRKVHRG</sequence>
<comment type="similarity">
    <text evidence="1">Belongs to the IST1 family.</text>
</comment>